<evidence type="ECO:0000259" key="2">
    <source>
        <dbReference type="Pfam" id="PF03959"/>
    </source>
</evidence>
<dbReference type="SUPFAM" id="SSF53474">
    <property type="entry name" value="alpha/beta-Hydrolases"/>
    <property type="match status" value="1"/>
</dbReference>
<dbReference type="InterPro" id="IPR005645">
    <property type="entry name" value="FSH-like_dom"/>
</dbReference>
<comment type="caution">
    <text evidence="3">The sequence shown here is derived from an EMBL/GenBank/DDBJ whole genome shotgun (WGS) entry which is preliminary data.</text>
</comment>
<dbReference type="GO" id="GO:0019748">
    <property type="term" value="P:secondary metabolic process"/>
    <property type="evidence" value="ECO:0007669"/>
    <property type="project" value="TreeGrafter"/>
</dbReference>
<evidence type="ECO:0000313" key="3">
    <source>
        <dbReference type="EMBL" id="ORX96599.1"/>
    </source>
</evidence>
<keyword evidence="1 3" id="KW-0378">Hydrolase</keyword>
<name>A0A1Y1YF25_9PLEO</name>
<dbReference type="GO" id="GO:0005737">
    <property type="term" value="C:cytoplasm"/>
    <property type="evidence" value="ECO:0007669"/>
    <property type="project" value="TreeGrafter"/>
</dbReference>
<dbReference type="OrthoDB" id="2094269at2759"/>
<organism evidence="3 4">
    <name type="scientific">Clohesyomyces aquaticus</name>
    <dbReference type="NCBI Taxonomy" id="1231657"/>
    <lineage>
        <taxon>Eukaryota</taxon>
        <taxon>Fungi</taxon>
        <taxon>Dikarya</taxon>
        <taxon>Ascomycota</taxon>
        <taxon>Pezizomycotina</taxon>
        <taxon>Dothideomycetes</taxon>
        <taxon>Pleosporomycetidae</taxon>
        <taxon>Pleosporales</taxon>
        <taxon>Lindgomycetaceae</taxon>
        <taxon>Clohesyomyces</taxon>
    </lineage>
</organism>
<dbReference type="EMBL" id="MCFA01000252">
    <property type="protein sequence ID" value="ORX96599.1"/>
    <property type="molecule type" value="Genomic_DNA"/>
</dbReference>
<feature type="domain" description="Serine hydrolase" evidence="2">
    <location>
        <begin position="2"/>
        <end position="285"/>
    </location>
</feature>
<dbReference type="InterPro" id="IPR029058">
    <property type="entry name" value="AB_hydrolase_fold"/>
</dbReference>
<dbReference type="AlphaFoldDB" id="A0A1Y1YF25"/>
<dbReference type="Proteomes" id="UP000193144">
    <property type="component" value="Unassembled WGS sequence"/>
</dbReference>
<dbReference type="Pfam" id="PF03959">
    <property type="entry name" value="FSH1"/>
    <property type="match status" value="1"/>
</dbReference>
<dbReference type="PANTHER" id="PTHR48070:SF4">
    <property type="entry name" value="ESTERASE ALNB"/>
    <property type="match status" value="1"/>
</dbReference>
<evidence type="ECO:0000313" key="4">
    <source>
        <dbReference type="Proteomes" id="UP000193144"/>
    </source>
</evidence>
<keyword evidence="4" id="KW-1185">Reference proteome</keyword>
<dbReference type="GO" id="GO:0016787">
    <property type="term" value="F:hydrolase activity"/>
    <property type="evidence" value="ECO:0007669"/>
    <property type="project" value="UniProtKB-KW"/>
</dbReference>
<sequence>MKLLCLHGYGTNAECLRAQLLPTMNAVGGDCECIFVEGEFPVGKSVFTGNFDPPYWAYYKDPAFDSIAQAHELIEEAIEVEGPFDGILGFSQGAALAMSYLLHQRITRPDEPSKFKFGVFFSTGFIVSPECNYKENEIMAILNRLTDDDTRTFYEIILDPAHRQHDITNASFMEKLSHPGREIFSELAWEAGCVCKSRVQLQINDTVDWVERLKVHDLPREAFPRFFNPIYTHERLSIPTVHCWGHNDSASLKRLSLVGRELCADGRAFFVEHSGHHELPVTLQDAKAVADAIEKAFYLGRQQNVIV</sequence>
<dbReference type="InterPro" id="IPR050593">
    <property type="entry name" value="LovG"/>
</dbReference>
<evidence type="ECO:0000256" key="1">
    <source>
        <dbReference type="ARBA" id="ARBA00022801"/>
    </source>
</evidence>
<protein>
    <submittedName>
        <fullName evidence="3">Serine hydrolase FSH</fullName>
    </submittedName>
</protein>
<accession>A0A1Y1YF25</accession>
<reference evidence="3 4" key="1">
    <citation type="submission" date="2016-07" db="EMBL/GenBank/DDBJ databases">
        <title>Pervasive Adenine N6-methylation of Active Genes in Fungi.</title>
        <authorList>
            <consortium name="DOE Joint Genome Institute"/>
            <person name="Mondo S.J."/>
            <person name="Dannebaum R.O."/>
            <person name="Kuo R.C."/>
            <person name="Labutti K."/>
            <person name="Haridas S."/>
            <person name="Kuo A."/>
            <person name="Salamov A."/>
            <person name="Ahrendt S.R."/>
            <person name="Lipzen A."/>
            <person name="Sullivan W."/>
            <person name="Andreopoulos W.B."/>
            <person name="Clum A."/>
            <person name="Lindquist E."/>
            <person name="Daum C."/>
            <person name="Ramamoorthy G.K."/>
            <person name="Gryganskyi A."/>
            <person name="Culley D."/>
            <person name="Magnuson J.K."/>
            <person name="James T.Y."/>
            <person name="O'Malley M.A."/>
            <person name="Stajich J.E."/>
            <person name="Spatafora J.W."/>
            <person name="Visel A."/>
            <person name="Grigoriev I.V."/>
        </authorList>
    </citation>
    <scope>NUCLEOTIDE SEQUENCE [LARGE SCALE GENOMIC DNA]</scope>
    <source>
        <strain evidence="3 4">CBS 115471</strain>
    </source>
</reference>
<dbReference type="GO" id="GO:0005634">
    <property type="term" value="C:nucleus"/>
    <property type="evidence" value="ECO:0007669"/>
    <property type="project" value="TreeGrafter"/>
</dbReference>
<gene>
    <name evidence="3" type="ORF">BCR34DRAFT_607585</name>
</gene>
<dbReference type="Gene3D" id="3.40.50.1820">
    <property type="entry name" value="alpha/beta hydrolase"/>
    <property type="match status" value="1"/>
</dbReference>
<dbReference type="PANTHER" id="PTHR48070">
    <property type="entry name" value="ESTERASE OVCA2"/>
    <property type="match status" value="1"/>
</dbReference>
<proteinExistence type="predicted"/>